<keyword evidence="3" id="KW-0805">Transcription regulation</keyword>
<evidence type="ECO:0000256" key="1">
    <source>
        <dbReference type="ARBA" id="ARBA00004123"/>
    </source>
</evidence>
<dbReference type="GO" id="GO:0000976">
    <property type="term" value="F:transcription cis-regulatory region binding"/>
    <property type="evidence" value="ECO:0007669"/>
    <property type="project" value="UniProtKB-ARBA"/>
</dbReference>
<keyword evidence="4" id="KW-0238">DNA-binding</keyword>
<dbReference type="GO" id="GO:0005634">
    <property type="term" value="C:nucleus"/>
    <property type="evidence" value="ECO:0007669"/>
    <property type="project" value="UniProtKB-SubCell"/>
</dbReference>
<dbReference type="GO" id="GO:0006950">
    <property type="term" value="P:response to stress"/>
    <property type="evidence" value="ECO:0007669"/>
    <property type="project" value="UniProtKB-ARBA"/>
</dbReference>
<comment type="caution">
    <text evidence="11">The sequence shown here is derived from an EMBL/GenBank/DDBJ whole genome shotgun (WGS) entry which is preliminary data.</text>
</comment>
<dbReference type="InterPro" id="IPR016177">
    <property type="entry name" value="DNA-bd_dom_sf"/>
</dbReference>
<protein>
    <submittedName>
        <fullName evidence="11">Ethylene-responsive transcription factor</fullName>
    </submittedName>
</protein>
<dbReference type="InterPro" id="IPR044808">
    <property type="entry name" value="ERF_plant"/>
</dbReference>
<evidence type="ECO:0000256" key="8">
    <source>
        <dbReference type="ARBA" id="ARBA00024343"/>
    </source>
</evidence>
<dbReference type="SMART" id="SM00380">
    <property type="entry name" value="AP2"/>
    <property type="match status" value="1"/>
</dbReference>
<dbReference type="PRINTS" id="PR00367">
    <property type="entry name" value="ETHRSPELEMNT"/>
</dbReference>
<comment type="subcellular location">
    <subcellularLocation>
        <location evidence="1">Nucleus</location>
    </subcellularLocation>
</comment>
<evidence type="ECO:0000256" key="2">
    <source>
        <dbReference type="ARBA" id="ARBA00022745"/>
    </source>
</evidence>
<keyword evidence="5" id="KW-0010">Activator</keyword>
<dbReference type="Proteomes" id="UP000743370">
    <property type="component" value="Unassembled WGS sequence"/>
</dbReference>
<dbReference type="GO" id="GO:0009873">
    <property type="term" value="P:ethylene-activated signaling pathway"/>
    <property type="evidence" value="ECO:0007669"/>
    <property type="project" value="UniProtKB-KW"/>
</dbReference>
<keyword evidence="7" id="KW-0539">Nucleus</keyword>
<comment type="similarity">
    <text evidence="8">Belongs to the AP2/ERF transcription factor family. ERF subfamily.</text>
</comment>
<dbReference type="EMBL" id="JABFOF010000006">
    <property type="protein sequence ID" value="KAG2394472.1"/>
    <property type="molecule type" value="Genomic_DNA"/>
</dbReference>
<evidence type="ECO:0000256" key="3">
    <source>
        <dbReference type="ARBA" id="ARBA00023015"/>
    </source>
</evidence>
<dbReference type="PROSITE" id="PS51032">
    <property type="entry name" value="AP2_ERF"/>
    <property type="match status" value="1"/>
</dbReference>
<dbReference type="Pfam" id="PF00847">
    <property type="entry name" value="AP2"/>
    <property type="match status" value="1"/>
</dbReference>
<dbReference type="CDD" id="cd00018">
    <property type="entry name" value="AP2"/>
    <property type="match status" value="1"/>
</dbReference>
<keyword evidence="6" id="KW-0804">Transcription</keyword>
<accession>A0A8T0K6U8</accession>
<evidence type="ECO:0000259" key="10">
    <source>
        <dbReference type="PROSITE" id="PS51032"/>
    </source>
</evidence>
<evidence type="ECO:0000256" key="7">
    <source>
        <dbReference type="ARBA" id="ARBA00023242"/>
    </source>
</evidence>
<evidence type="ECO:0000256" key="4">
    <source>
        <dbReference type="ARBA" id="ARBA00023125"/>
    </source>
</evidence>
<feature type="region of interest" description="Disordered" evidence="9">
    <location>
        <begin position="179"/>
        <end position="206"/>
    </location>
</feature>
<evidence type="ECO:0000313" key="11">
    <source>
        <dbReference type="EMBL" id="KAG2394472.1"/>
    </source>
</evidence>
<reference evidence="11 12" key="1">
    <citation type="submission" date="2020-05" db="EMBL/GenBank/DDBJ databases">
        <title>Vigna angularis (adzuki bean) Var. LongXiaoDou No. 4 denovo assembly.</title>
        <authorList>
            <person name="Xiang H."/>
        </authorList>
    </citation>
    <scope>NUCLEOTIDE SEQUENCE [LARGE SCALE GENOMIC DNA]</scope>
    <source>
        <tissue evidence="11">Leaf</tissue>
    </source>
</reference>
<dbReference type="InterPro" id="IPR036955">
    <property type="entry name" value="AP2/ERF_dom_sf"/>
</dbReference>
<organism evidence="11 12">
    <name type="scientific">Phaseolus angularis</name>
    <name type="common">Azuki bean</name>
    <name type="synonym">Vigna angularis</name>
    <dbReference type="NCBI Taxonomy" id="3914"/>
    <lineage>
        <taxon>Eukaryota</taxon>
        <taxon>Viridiplantae</taxon>
        <taxon>Streptophyta</taxon>
        <taxon>Embryophyta</taxon>
        <taxon>Tracheophyta</taxon>
        <taxon>Spermatophyta</taxon>
        <taxon>Magnoliopsida</taxon>
        <taxon>eudicotyledons</taxon>
        <taxon>Gunneridae</taxon>
        <taxon>Pentapetalae</taxon>
        <taxon>rosids</taxon>
        <taxon>fabids</taxon>
        <taxon>Fabales</taxon>
        <taxon>Fabaceae</taxon>
        <taxon>Papilionoideae</taxon>
        <taxon>50 kb inversion clade</taxon>
        <taxon>NPAAA clade</taxon>
        <taxon>indigoferoid/millettioid clade</taxon>
        <taxon>Phaseoleae</taxon>
        <taxon>Vigna</taxon>
    </lineage>
</organism>
<dbReference type="GO" id="GO:0003700">
    <property type="term" value="F:DNA-binding transcription factor activity"/>
    <property type="evidence" value="ECO:0007669"/>
    <property type="project" value="InterPro"/>
</dbReference>
<keyword evidence="2" id="KW-0936">Ethylene signaling pathway</keyword>
<sequence length="377" mass="42463">MWENGALRNPNNLKSSTERKLASLDLKLGSTLDKKHSISQIRREIVNEYAEAAVELGRQSVVLEREVEEGEEGMRTRVHQLERECSLMKRVIAKFDKFDESDGRGGGWRASLGRKFEMSTTSICQKDLLVDGSLQEAWIAILHGIVRQGLESMNQEVEVQRNNEVETFSANLSPKKTEWTQFGKQDPNPPVVLSENQPEKKHYRGVRQRPWGKFAAKIRDPKRGSRVWLGTFDTAKAYDRATFRLCGSKAILNFPLEASAVEEVADAEGEKKQRREEEEVEEVKPVVKKEKTTEQEVKCFREFSEVPKGAIVIDPNMLETVGKFVYSDSLGGTLGVGRFKIPLDGSLYGELDATLGLNEHGKGMDLCSINPNHLGKK</sequence>
<dbReference type="SUPFAM" id="SSF54171">
    <property type="entry name" value="DNA-binding domain"/>
    <property type="match status" value="1"/>
</dbReference>
<dbReference type="AlphaFoldDB" id="A0A8T0K6U8"/>
<dbReference type="PANTHER" id="PTHR31190">
    <property type="entry name" value="DNA-BINDING DOMAIN"/>
    <property type="match status" value="1"/>
</dbReference>
<name>A0A8T0K6U8_PHAAN</name>
<feature type="domain" description="AP2/ERF" evidence="10">
    <location>
        <begin position="202"/>
        <end position="255"/>
    </location>
</feature>
<evidence type="ECO:0000256" key="5">
    <source>
        <dbReference type="ARBA" id="ARBA00023159"/>
    </source>
</evidence>
<evidence type="ECO:0000313" key="12">
    <source>
        <dbReference type="Proteomes" id="UP000743370"/>
    </source>
</evidence>
<proteinExistence type="inferred from homology"/>
<evidence type="ECO:0000256" key="6">
    <source>
        <dbReference type="ARBA" id="ARBA00023163"/>
    </source>
</evidence>
<dbReference type="Gene3D" id="3.30.730.10">
    <property type="entry name" value="AP2/ERF domain"/>
    <property type="match status" value="1"/>
</dbReference>
<dbReference type="PANTHER" id="PTHR31190:SF499">
    <property type="entry name" value="ETHYLENE-RESPONSIVE TRANSCRIPTION FACTOR ERF105"/>
    <property type="match status" value="1"/>
</dbReference>
<evidence type="ECO:0000256" key="9">
    <source>
        <dbReference type="SAM" id="MobiDB-lite"/>
    </source>
</evidence>
<dbReference type="InterPro" id="IPR001471">
    <property type="entry name" value="AP2/ERF_dom"/>
</dbReference>
<gene>
    <name evidence="11" type="ORF">HKW66_Vig0181500</name>
</gene>